<dbReference type="GO" id="GO:0005737">
    <property type="term" value="C:cytoplasm"/>
    <property type="evidence" value="ECO:0007669"/>
    <property type="project" value="UniProtKB-SubCell"/>
</dbReference>
<comment type="caution">
    <text evidence="7">The sequence shown here is derived from an EMBL/GenBank/DDBJ whole genome shotgun (WGS) entry which is preliminary data.</text>
</comment>
<dbReference type="SUPFAM" id="SSF116907">
    <property type="entry name" value="Hook domain"/>
    <property type="match status" value="1"/>
</dbReference>
<comment type="subcellular location">
    <subcellularLocation>
        <location evidence="1">Cytoplasm</location>
    </subcellularLocation>
</comment>
<dbReference type="Proteomes" id="UP001530293">
    <property type="component" value="Unassembled WGS sequence"/>
</dbReference>
<keyword evidence="2" id="KW-0963">Cytoplasm</keyword>
<evidence type="ECO:0000256" key="1">
    <source>
        <dbReference type="ARBA" id="ARBA00004496"/>
    </source>
</evidence>
<reference evidence="7 8" key="1">
    <citation type="submission" date="2024-10" db="EMBL/GenBank/DDBJ databases">
        <title>Updated reference genomes for cyclostephanoid diatoms.</title>
        <authorList>
            <person name="Roberts W.R."/>
            <person name="Alverson A.J."/>
        </authorList>
    </citation>
    <scope>NUCLEOTIDE SEQUENCE [LARGE SCALE GENOMIC DNA]</scope>
    <source>
        <strain evidence="7 8">AJA232-27</strain>
    </source>
</reference>
<dbReference type="InterPro" id="IPR036872">
    <property type="entry name" value="CH_dom_sf"/>
</dbReference>
<feature type="compositionally biased region" description="Acidic residues" evidence="5">
    <location>
        <begin position="162"/>
        <end position="173"/>
    </location>
</feature>
<evidence type="ECO:0000256" key="2">
    <source>
        <dbReference type="ARBA" id="ARBA00022490"/>
    </source>
</evidence>
<dbReference type="PANTHER" id="PTHR18947:SF28">
    <property type="entry name" value="GIRDIN, ISOFORM A"/>
    <property type="match status" value="1"/>
</dbReference>
<evidence type="ECO:0000256" key="5">
    <source>
        <dbReference type="SAM" id="MobiDB-lite"/>
    </source>
</evidence>
<accession>A0ABD3MG37</accession>
<gene>
    <name evidence="7" type="ORF">ACHAWU_001056</name>
</gene>
<dbReference type="EMBL" id="JALLBG020000130">
    <property type="protein sequence ID" value="KAL3762909.1"/>
    <property type="molecule type" value="Genomic_DNA"/>
</dbReference>
<evidence type="ECO:0000313" key="7">
    <source>
        <dbReference type="EMBL" id="KAL3762909.1"/>
    </source>
</evidence>
<dbReference type="CDD" id="cd22211">
    <property type="entry name" value="HkD_SF"/>
    <property type="match status" value="1"/>
</dbReference>
<evidence type="ECO:0000256" key="3">
    <source>
        <dbReference type="ARBA" id="ARBA00023054"/>
    </source>
</evidence>
<organism evidence="7 8">
    <name type="scientific">Discostella pseudostelligera</name>
    <dbReference type="NCBI Taxonomy" id="259834"/>
    <lineage>
        <taxon>Eukaryota</taxon>
        <taxon>Sar</taxon>
        <taxon>Stramenopiles</taxon>
        <taxon>Ochrophyta</taxon>
        <taxon>Bacillariophyta</taxon>
        <taxon>Coscinodiscophyceae</taxon>
        <taxon>Thalassiosirophycidae</taxon>
        <taxon>Stephanodiscales</taxon>
        <taxon>Stephanodiscaceae</taxon>
        <taxon>Discostella</taxon>
    </lineage>
</organism>
<dbReference type="PANTHER" id="PTHR18947">
    <property type="entry name" value="HOOK PROTEINS"/>
    <property type="match status" value="1"/>
</dbReference>
<dbReference type="AlphaFoldDB" id="A0ABD3MG37"/>
<feature type="domain" description="HOOK N-terminal" evidence="6">
    <location>
        <begin position="22"/>
        <end position="144"/>
    </location>
</feature>
<keyword evidence="8" id="KW-1185">Reference proteome</keyword>
<feature type="coiled-coil region" evidence="4">
    <location>
        <begin position="460"/>
        <end position="523"/>
    </location>
</feature>
<evidence type="ECO:0000313" key="8">
    <source>
        <dbReference type="Proteomes" id="UP001530293"/>
    </source>
</evidence>
<dbReference type="InterPro" id="IPR043936">
    <property type="entry name" value="HOOK_N"/>
</dbReference>
<dbReference type="Pfam" id="PF19047">
    <property type="entry name" value="HOOK_N"/>
    <property type="match status" value="1"/>
</dbReference>
<sequence>MAEADEDPRARAICEFFRAVFFSVTNPPDDLSDLCDGVVMFEALSEISMDHFNATAIARDLGSNWALKATNLKKLLRNLEDYYHEELQKDADFETLSTHINDIAKEEDQNHLMEFVELILVAVTSCDDKEIFVGRMMEMDPECLGELQEILQDAYKVITDFDDDNAEGGDDADSLVFDDKEGEDGPTAPDDGVLFPSHEDSSLMKEKDELRQALQDAKRELGHIKSQAAIDAEDNRKEKDKLRALNDDLQQRLAKRDNELSVAEQEISKTKRTLEEAQADVVGLSEKNASLADELDVEKAKVLQLRKSEAMVEVYRKKLDALQSSNQQMGSIEDQTAKYVEQIMTLENENRKIPSLKKMLEESQSQTKKLESRIADAEVSLAAKDSEIVKLKDEVTNSEKATKMYQDELNELRAYNEGAADAAVTLNSFPDPNEKTVRMLEDELSKLRAQKLEMHGGGSLAELQRQLDEKVEEVAKLASAKERLETYTKKTLQNFQTKYLVALQECKVKLKEKCDKIAALEMRSTNEKIAQQREEKLLSSVIFELGMGMMESNRHGKR</sequence>
<keyword evidence="3 4" id="KW-0175">Coiled coil</keyword>
<evidence type="ECO:0000256" key="4">
    <source>
        <dbReference type="SAM" id="Coils"/>
    </source>
</evidence>
<name>A0ABD3MG37_9STRA</name>
<dbReference type="Gene3D" id="1.10.418.10">
    <property type="entry name" value="Calponin-like domain"/>
    <property type="match status" value="1"/>
</dbReference>
<evidence type="ECO:0000259" key="6">
    <source>
        <dbReference type="Pfam" id="PF19047"/>
    </source>
</evidence>
<feature type="region of interest" description="Disordered" evidence="5">
    <location>
        <begin position="162"/>
        <end position="202"/>
    </location>
</feature>
<proteinExistence type="predicted"/>
<protein>
    <recommendedName>
        <fullName evidence="6">HOOK N-terminal domain-containing protein</fullName>
    </recommendedName>
</protein>